<name>A0A146LAB4_LYGHE</name>
<reference evidence="1" key="1">
    <citation type="journal article" date="2016" name="Gigascience">
        <title>De novo construction of an expanded transcriptome assembly for the western tarnished plant bug, Lygus hesperus.</title>
        <authorList>
            <person name="Tassone E.E."/>
            <person name="Geib S.M."/>
            <person name="Hall B."/>
            <person name="Fabrick J.A."/>
            <person name="Brent C.S."/>
            <person name="Hull J.J."/>
        </authorList>
    </citation>
    <scope>NUCLEOTIDE SEQUENCE</scope>
</reference>
<dbReference type="AlphaFoldDB" id="A0A146LAB4"/>
<organism evidence="1">
    <name type="scientific">Lygus hesperus</name>
    <name type="common">Western plant bug</name>
    <dbReference type="NCBI Taxonomy" id="30085"/>
    <lineage>
        <taxon>Eukaryota</taxon>
        <taxon>Metazoa</taxon>
        <taxon>Ecdysozoa</taxon>
        <taxon>Arthropoda</taxon>
        <taxon>Hexapoda</taxon>
        <taxon>Insecta</taxon>
        <taxon>Pterygota</taxon>
        <taxon>Neoptera</taxon>
        <taxon>Paraneoptera</taxon>
        <taxon>Hemiptera</taxon>
        <taxon>Heteroptera</taxon>
        <taxon>Panheteroptera</taxon>
        <taxon>Cimicomorpha</taxon>
        <taxon>Miridae</taxon>
        <taxon>Mirini</taxon>
        <taxon>Lygus</taxon>
    </lineage>
</organism>
<accession>A0A146LAB4</accession>
<keyword evidence="1" id="KW-0378">Hydrolase</keyword>
<dbReference type="EMBL" id="GDHC01014114">
    <property type="protein sequence ID" value="JAQ04515.1"/>
    <property type="molecule type" value="Transcribed_RNA"/>
</dbReference>
<protein>
    <submittedName>
        <fullName evidence="1">Exosome complex exonuclease RRP44</fullName>
    </submittedName>
</protein>
<proteinExistence type="predicted"/>
<dbReference type="GO" id="GO:0004527">
    <property type="term" value="F:exonuclease activity"/>
    <property type="evidence" value="ECO:0007669"/>
    <property type="project" value="UniProtKB-KW"/>
</dbReference>
<keyword evidence="1" id="KW-0269">Exonuclease</keyword>
<evidence type="ECO:0000313" key="1">
    <source>
        <dbReference type="EMBL" id="JAQ04515.1"/>
    </source>
</evidence>
<keyword evidence="1" id="KW-0540">Nuclease</keyword>
<dbReference type="Gene3D" id="3.40.50.1010">
    <property type="entry name" value="5'-nuclease"/>
    <property type="match status" value="1"/>
</dbReference>
<sequence>MFAKKPTGVKRVRHVGLSSTRTSMMTRKDIGCGVADCKLCTHAIHAGRGATVVASMPIILPDSNVVLHNMNALEDARVQNLVFLSTVLNEVQNRNKGIYSRLQRLMADEEKKCYVFANDRHEQTHCVL</sequence>
<gene>
    <name evidence="1" type="primary">DIS3_1</name>
    <name evidence="1" type="ORF">g.4827</name>
</gene>